<keyword evidence="3" id="KW-1185">Reference proteome</keyword>
<dbReference type="Proteomes" id="UP000240760">
    <property type="component" value="Unassembled WGS sequence"/>
</dbReference>
<proteinExistence type="predicted"/>
<name>A0A2T4CEN8_TRILO</name>
<sequence>MQRHDAAIKHLGNHWASLHEPQPKRTRPASRESPRGAPAAKELTLAAPLWFWPAGDGALRTAPPIGSLHCGGWNGGEDRRRKDPSTELFVQFILDECVRRGPQAEPWLFRDTKF</sequence>
<feature type="region of interest" description="Disordered" evidence="1">
    <location>
        <begin position="1"/>
        <end position="39"/>
    </location>
</feature>
<evidence type="ECO:0000313" key="3">
    <source>
        <dbReference type="Proteomes" id="UP000240760"/>
    </source>
</evidence>
<evidence type="ECO:0000256" key="1">
    <source>
        <dbReference type="SAM" id="MobiDB-lite"/>
    </source>
</evidence>
<accession>A0A2T4CEN8</accession>
<organism evidence="2 3">
    <name type="scientific">Trichoderma longibrachiatum ATCC 18648</name>
    <dbReference type="NCBI Taxonomy" id="983965"/>
    <lineage>
        <taxon>Eukaryota</taxon>
        <taxon>Fungi</taxon>
        <taxon>Dikarya</taxon>
        <taxon>Ascomycota</taxon>
        <taxon>Pezizomycotina</taxon>
        <taxon>Sordariomycetes</taxon>
        <taxon>Hypocreomycetidae</taxon>
        <taxon>Hypocreales</taxon>
        <taxon>Hypocreaceae</taxon>
        <taxon>Trichoderma</taxon>
    </lineage>
</organism>
<dbReference type="AlphaFoldDB" id="A0A2T4CEN8"/>
<protein>
    <submittedName>
        <fullName evidence="2">Uncharacterized protein</fullName>
    </submittedName>
</protein>
<dbReference type="EMBL" id="KZ679127">
    <property type="protein sequence ID" value="PTB79992.1"/>
    <property type="molecule type" value="Genomic_DNA"/>
</dbReference>
<evidence type="ECO:0000313" key="2">
    <source>
        <dbReference type="EMBL" id="PTB79992.1"/>
    </source>
</evidence>
<reference evidence="2 3" key="1">
    <citation type="submission" date="2016-07" db="EMBL/GenBank/DDBJ databases">
        <title>Multiple horizontal gene transfer events from other fungi enriched the ability of initially mycotrophic Trichoderma (Ascomycota) to feed on dead plant biomass.</title>
        <authorList>
            <consortium name="DOE Joint Genome Institute"/>
            <person name="Aerts A."/>
            <person name="Atanasova L."/>
            <person name="Chenthamara K."/>
            <person name="Zhang J."/>
            <person name="Grujic M."/>
            <person name="Henrissat B."/>
            <person name="Kuo A."/>
            <person name="Salamov A."/>
            <person name="Lipzen A."/>
            <person name="Labutti K."/>
            <person name="Barry K."/>
            <person name="Miao Y."/>
            <person name="Rahimi M.J."/>
            <person name="Shen Q."/>
            <person name="Grigoriev I.V."/>
            <person name="Kubicek C.P."/>
            <person name="Druzhinina I.S."/>
        </authorList>
    </citation>
    <scope>NUCLEOTIDE SEQUENCE [LARGE SCALE GENOMIC DNA]</scope>
    <source>
        <strain evidence="2 3">ATCC 18648</strain>
    </source>
</reference>
<gene>
    <name evidence="2" type="ORF">M440DRAFT_176149</name>
</gene>